<evidence type="ECO:0000256" key="1">
    <source>
        <dbReference type="ARBA" id="ARBA00022448"/>
    </source>
</evidence>
<evidence type="ECO:0000256" key="3">
    <source>
        <dbReference type="ARBA" id="ARBA00022741"/>
    </source>
</evidence>
<dbReference type="SMART" id="SM00382">
    <property type="entry name" value="AAA"/>
    <property type="match status" value="2"/>
</dbReference>
<feature type="domain" description="ABC transporter" evidence="5">
    <location>
        <begin position="253"/>
        <end position="495"/>
    </location>
</feature>
<protein>
    <submittedName>
        <fullName evidence="6">Sugar ABC transporter ATP-binding protein</fullName>
    </submittedName>
</protein>
<dbReference type="Proteomes" id="UP000649289">
    <property type="component" value="Unassembled WGS sequence"/>
</dbReference>
<name>A0ABR8MHN0_9ACTN</name>
<reference evidence="6 7" key="1">
    <citation type="submission" date="2020-09" db="EMBL/GenBank/DDBJ databases">
        <title>novel species in genus Nocardioides.</title>
        <authorList>
            <person name="Zhang G."/>
        </authorList>
    </citation>
    <scope>NUCLEOTIDE SEQUENCE [LARGE SCALE GENOMIC DNA]</scope>
    <source>
        <strain evidence="6 7">19197</strain>
    </source>
</reference>
<evidence type="ECO:0000313" key="7">
    <source>
        <dbReference type="Proteomes" id="UP000649289"/>
    </source>
</evidence>
<dbReference type="Pfam" id="PF00005">
    <property type="entry name" value="ABC_tran"/>
    <property type="match status" value="2"/>
</dbReference>
<evidence type="ECO:0000256" key="2">
    <source>
        <dbReference type="ARBA" id="ARBA00022737"/>
    </source>
</evidence>
<dbReference type="PANTHER" id="PTHR43790:SF9">
    <property type="entry name" value="GALACTOFURANOSE TRANSPORTER ATP-BINDING PROTEIN YTFR"/>
    <property type="match status" value="1"/>
</dbReference>
<dbReference type="EMBL" id="JACXYY010000005">
    <property type="protein sequence ID" value="MBD3915583.1"/>
    <property type="molecule type" value="Genomic_DNA"/>
</dbReference>
<dbReference type="RefSeq" id="WP_191199913.1">
    <property type="nucleotide sequence ID" value="NZ_BAAAPA010000007.1"/>
</dbReference>
<sequence>MTAPRLAVREVTKTYGGATALRDASIEVGRGEIVALVGHNGAGKSTISKIVSGYTRPDSGTLTLDGRVVELRSPQHALGEGVGLVPQQLAVVASMTVRQNLVLGLRSAPRDVGDVARRLGLEHRLDVRVADLGPAAQRLVMIGRTLLRRPRLLILDEPTAAFSAPETARLFEIVRGLAEEEISVVYISHRLEEVLQIADRVIGMSQGRVIADRTTAATSMAQLEDIIAGGADARSPEAEGDVDDFTAADAVDVTDREVLRVEGLRTAAKPGAATFHVRSGEVVGLTGLVGAGRSSLLNAIWGVGAPVLAGTVRVGEDVLVPATPRRAIRRGVVLIPEGRHRTSLVPGMTSRENAALPTSRRRRIPGTPFIDRRRERRDVHQLLTELDTVPAQAVDMPVDALSGGNAQKVVLARWLLMPSRVVLLDEPCEGVDVRARNEIHTVLRRLADQGKGVLVSSSDVEELVESADRILVMRAGEIVAELSGPAMTVERVNRACL</sequence>
<keyword evidence="2" id="KW-0677">Repeat</keyword>
<gene>
    <name evidence="6" type="ORF">IEZ25_13250</name>
</gene>
<dbReference type="PROSITE" id="PS00211">
    <property type="entry name" value="ABC_TRANSPORTER_1"/>
    <property type="match status" value="1"/>
</dbReference>
<dbReference type="InterPro" id="IPR017871">
    <property type="entry name" value="ABC_transporter-like_CS"/>
</dbReference>
<organism evidence="6 7">
    <name type="scientific">Nocardioides hwasunensis</name>
    <dbReference type="NCBI Taxonomy" id="397258"/>
    <lineage>
        <taxon>Bacteria</taxon>
        <taxon>Bacillati</taxon>
        <taxon>Actinomycetota</taxon>
        <taxon>Actinomycetes</taxon>
        <taxon>Propionibacteriales</taxon>
        <taxon>Nocardioidaceae</taxon>
        <taxon>Nocardioides</taxon>
    </lineage>
</organism>
<dbReference type="PANTHER" id="PTHR43790">
    <property type="entry name" value="CARBOHYDRATE TRANSPORT ATP-BINDING PROTEIN MG119-RELATED"/>
    <property type="match status" value="1"/>
</dbReference>
<dbReference type="PROSITE" id="PS50893">
    <property type="entry name" value="ABC_TRANSPORTER_2"/>
    <property type="match status" value="2"/>
</dbReference>
<dbReference type="SUPFAM" id="SSF52540">
    <property type="entry name" value="P-loop containing nucleoside triphosphate hydrolases"/>
    <property type="match status" value="2"/>
</dbReference>
<comment type="caution">
    <text evidence="6">The sequence shown here is derived from an EMBL/GenBank/DDBJ whole genome shotgun (WGS) entry which is preliminary data.</text>
</comment>
<keyword evidence="1" id="KW-0813">Transport</keyword>
<accession>A0ABR8MHN0</accession>
<dbReference type="InterPro" id="IPR003439">
    <property type="entry name" value="ABC_transporter-like_ATP-bd"/>
</dbReference>
<evidence type="ECO:0000313" key="6">
    <source>
        <dbReference type="EMBL" id="MBD3915583.1"/>
    </source>
</evidence>
<evidence type="ECO:0000256" key="4">
    <source>
        <dbReference type="ARBA" id="ARBA00022840"/>
    </source>
</evidence>
<dbReference type="CDD" id="cd03216">
    <property type="entry name" value="ABC_Carb_Monos_I"/>
    <property type="match status" value="1"/>
</dbReference>
<keyword evidence="3" id="KW-0547">Nucleotide-binding</keyword>
<evidence type="ECO:0000259" key="5">
    <source>
        <dbReference type="PROSITE" id="PS50893"/>
    </source>
</evidence>
<dbReference type="InterPro" id="IPR003593">
    <property type="entry name" value="AAA+_ATPase"/>
</dbReference>
<proteinExistence type="predicted"/>
<feature type="domain" description="ABC transporter" evidence="5">
    <location>
        <begin position="6"/>
        <end position="231"/>
    </location>
</feature>
<dbReference type="Gene3D" id="3.40.50.300">
    <property type="entry name" value="P-loop containing nucleotide triphosphate hydrolases"/>
    <property type="match status" value="2"/>
</dbReference>
<dbReference type="InterPro" id="IPR027417">
    <property type="entry name" value="P-loop_NTPase"/>
</dbReference>
<dbReference type="CDD" id="cd03215">
    <property type="entry name" value="ABC_Carb_Monos_II"/>
    <property type="match status" value="1"/>
</dbReference>
<keyword evidence="4 6" id="KW-0067">ATP-binding</keyword>
<dbReference type="InterPro" id="IPR050107">
    <property type="entry name" value="ABC_carbohydrate_import_ATPase"/>
</dbReference>
<dbReference type="GO" id="GO:0005524">
    <property type="term" value="F:ATP binding"/>
    <property type="evidence" value="ECO:0007669"/>
    <property type="project" value="UniProtKB-KW"/>
</dbReference>
<keyword evidence="7" id="KW-1185">Reference proteome</keyword>